<dbReference type="GeneID" id="103513673"/>
<dbReference type="AlphaFoldDB" id="A0A1S3D8P8"/>
<dbReference type="RefSeq" id="XP_008476747.1">
    <property type="nucleotide sequence ID" value="XM_008478525.3"/>
</dbReference>
<dbReference type="PaxDb" id="121845-A0A1S3D8P8"/>
<protein>
    <submittedName>
        <fullName evidence="2">Ubiquinone biosynthesis O-methyltransferase, mitochondrial</fullName>
    </submittedName>
</protein>
<reference evidence="2" key="1">
    <citation type="submission" date="2025-08" db="UniProtKB">
        <authorList>
            <consortium name="RefSeq"/>
        </authorList>
    </citation>
    <scope>IDENTIFICATION</scope>
</reference>
<evidence type="ECO:0000313" key="1">
    <source>
        <dbReference type="Proteomes" id="UP000079169"/>
    </source>
</evidence>
<dbReference type="KEGG" id="dci:103513673"/>
<organism evidence="1 2">
    <name type="scientific">Diaphorina citri</name>
    <name type="common">Asian citrus psyllid</name>
    <dbReference type="NCBI Taxonomy" id="121845"/>
    <lineage>
        <taxon>Eukaryota</taxon>
        <taxon>Metazoa</taxon>
        <taxon>Ecdysozoa</taxon>
        <taxon>Arthropoda</taxon>
        <taxon>Hexapoda</taxon>
        <taxon>Insecta</taxon>
        <taxon>Pterygota</taxon>
        <taxon>Neoptera</taxon>
        <taxon>Paraneoptera</taxon>
        <taxon>Hemiptera</taxon>
        <taxon>Sternorrhyncha</taxon>
        <taxon>Psylloidea</taxon>
        <taxon>Psyllidae</taxon>
        <taxon>Diaphorininae</taxon>
        <taxon>Diaphorina</taxon>
    </lineage>
</organism>
<proteinExistence type="predicted"/>
<dbReference type="SUPFAM" id="SSF53335">
    <property type="entry name" value="S-adenosyl-L-methionine-dependent methyltransferases"/>
    <property type="match status" value="1"/>
</dbReference>
<gene>
    <name evidence="2" type="primary">LOC103513673</name>
</gene>
<sequence>MQCAQHKTCTLGFWPGGSLIITTPHKTFLAYFSYVIMGEYVIRTAPIGTHHWSKFIAFSTMKSMLKKRGCQIGRTGHFYYNPLTRRWYRTVIYPRFNYLLHATKPKI</sequence>
<keyword evidence="1" id="KW-1185">Reference proteome</keyword>
<dbReference type="Proteomes" id="UP000079169">
    <property type="component" value="Unplaced"/>
</dbReference>
<name>A0A1S3D8P8_DIACI</name>
<evidence type="ECO:0000313" key="2">
    <source>
        <dbReference type="RefSeq" id="XP_008476747.1"/>
    </source>
</evidence>
<dbReference type="Gene3D" id="3.40.50.150">
    <property type="entry name" value="Vaccinia Virus protein VP39"/>
    <property type="match status" value="1"/>
</dbReference>
<keyword evidence="2" id="KW-0830">Ubiquinone</keyword>
<dbReference type="CTD" id="51805"/>
<dbReference type="STRING" id="121845.A0A1S3D8P8"/>
<accession>A0A1S3D8P8</accession>
<dbReference type="InterPro" id="IPR029063">
    <property type="entry name" value="SAM-dependent_MTases_sf"/>
</dbReference>